<evidence type="ECO:0000256" key="6">
    <source>
        <dbReference type="ARBA" id="ARBA00032230"/>
    </source>
</evidence>
<evidence type="ECO:0000256" key="3">
    <source>
        <dbReference type="ARBA" id="ARBA00012756"/>
    </source>
</evidence>
<dbReference type="RefSeq" id="WP_068769659.1">
    <property type="nucleotide sequence ID" value="NZ_CP109796.1"/>
</dbReference>
<comment type="caution">
    <text evidence="9">The sequence shown here is derived from an EMBL/GenBank/DDBJ whole genome shotgun (WGS) entry which is preliminary data.</text>
</comment>
<dbReference type="PANTHER" id="PTHR46323:SF2">
    <property type="entry name" value="BETA-GALACTOSIDASE"/>
    <property type="match status" value="1"/>
</dbReference>
<dbReference type="GO" id="GO:0009341">
    <property type="term" value="C:beta-galactosidase complex"/>
    <property type="evidence" value="ECO:0007669"/>
    <property type="project" value="InterPro"/>
</dbReference>
<dbReference type="PROSITE" id="PS00719">
    <property type="entry name" value="GLYCOSYL_HYDROL_F2_1"/>
    <property type="match status" value="1"/>
</dbReference>
<sequence length="961" mass="107473">MSLDGQWRFALASNAEAADAKFGKFYEASFDSSAFAPIAVPSNWTTDDRFDEPRYRRPSEADGFYLHSFDAPETLKDRRVLLHFDGVWVSAEVWLNGKNIGRHDSGFTSFAFDISKNIKPGKKNQLAVRVRQRVQSHRFDTNDDWSLPGIYRSVWIEDTPRELFIESVGVRTAFDYEYRNATVEVRAMISRNEKAYIFAPSPPFELRATLTRDGKTIATHTYTAATITSGHNGRDVPITLRVDSPAAWTAETPNLYDLRVDLYYHDKHVHTWSDRIGIRDVSTTGGVLRVNGRPVKLRGVNRHDEHPDVGRATRAEHWRQDLELMKAANINTVRCSHYPPAEGFIRLCDEMGMYVLSEIPLGYGGSDLNNPILAEGVYLRLHETVMRDRNRPSIIVWNFGNEGAITSIHLAGLRMLKGLDPTRPVLKPFRADTHLPPEIDILAPHYWSAADYDRLAADSRRPIITTEYSHALGPGEFDFGELEQRFDTLTAHPTGAGGCIWIWADQGLRRPVNGRQILHPMRDKKHYTPYGAELVAENIIENGAAIIDAHGNDGADGIVNADRTPQRDYWETKAVYAPVRFLAERIAFNANQPVLRIPIRNDHDFLDLNTVTFAWTLHRDAEPIENGTATLAAPPHVTAQLEIPAAKITDFAQHVYYADIAVLRADGSEMTRKSVRIGYESTPQPAAPAVANPAAPKIEKRASAVSVVAGEACYEFNTATGEISAISIAGKRVTDGATLLVWRPVDYGERNPLDKRERQYDWDTFMQNIAPRLVSWNIAESANAGAVRITATVEYRADDRNIARATYNYTVTNTGVLRIALEIEPKLDALFIPEAGVEFSLGKNLNRLTWLGYGPLNSIAGKTAATRFGWWSYATADALARGNKWNPDWIRVTTADGASLHVRGAQAARLGGDANGGYTLRVLTHQSGGWTKLFPPERPEWYLDLEKTKKFSGAFEVVPVR</sequence>
<evidence type="ECO:0000256" key="5">
    <source>
        <dbReference type="ARBA" id="ARBA00023295"/>
    </source>
</evidence>
<dbReference type="SUPFAM" id="SSF49303">
    <property type="entry name" value="beta-Galactosidase/glucuronidase domain"/>
    <property type="match status" value="2"/>
</dbReference>
<dbReference type="InterPro" id="IPR032312">
    <property type="entry name" value="LacZ_4"/>
</dbReference>
<dbReference type="SUPFAM" id="SSF74650">
    <property type="entry name" value="Galactose mutarotase-like"/>
    <property type="match status" value="1"/>
</dbReference>
<evidence type="ECO:0000256" key="1">
    <source>
        <dbReference type="ARBA" id="ARBA00001412"/>
    </source>
</evidence>
<keyword evidence="10" id="KW-1185">Reference proteome</keyword>
<dbReference type="Pfam" id="PF02836">
    <property type="entry name" value="Glyco_hydro_2_C"/>
    <property type="match status" value="1"/>
</dbReference>
<dbReference type="PRINTS" id="PR00132">
    <property type="entry name" value="GLHYDRLASE2"/>
</dbReference>
<dbReference type="InterPro" id="IPR004199">
    <property type="entry name" value="B-gal_small/dom_5"/>
</dbReference>
<evidence type="ECO:0000256" key="4">
    <source>
        <dbReference type="ARBA" id="ARBA00022801"/>
    </source>
</evidence>
<dbReference type="STRING" id="1184151.AW736_08095"/>
<evidence type="ECO:0000259" key="8">
    <source>
        <dbReference type="SMART" id="SM01038"/>
    </source>
</evidence>
<dbReference type="Gene3D" id="2.70.98.10">
    <property type="match status" value="1"/>
</dbReference>
<evidence type="ECO:0000256" key="7">
    <source>
        <dbReference type="RuleBase" id="RU361154"/>
    </source>
</evidence>
<dbReference type="InterPro" id="IPR036156">
    <property type="entry name" value="Beta-gal/glucu_dom_sf"/>
</dbReference>
<dbReference type="InterPro" id="IPR011013">
    <property type="entry name" value="Gal_mutarotase_sf_dom"/>
</dbReference>
<dbReference type="Pfam" id="PF02837">
    <property type="entry name" value="Glyco_hydro_2_N"/>
    <property type="match status" value="1"/>
</dbReference>
<comment type="catalytic activity">
    <reaction evidence="1 7">
        <text>Hydrolysis of terminal non-reducing beta-D-galactose residues in beta-D-galactosides.</text>
        <dbReference type="EC" id="3.2.1.23"/>
    </reaction>
</comment>
<dbReference type="InterPro" id="IPR006103">
    <property type="entry name" value="Glyco_hydro_2_cat"/>
</dbReference>
<dbReference type="Pfam" id="PF02929">
    <property type="entry name" value="Bgal_small_N"/>
    <property type="match status" value="1"/>
</dbReference>
<feature type="domain" description="Beta galactosidase small chain/" evidence="8">
    <location>
        <begin position="706"/>
        <end position="956"/>
    </location>
</feature>
<dbReference type="InterPro" id="IPR013783">
    <property type="entry name" value="Ig-like_fold"/>
</dbReference>
<evidence type="ECO:0000256" key="2">
    <source>
        <dbReference type="ARBA" id="ARBA00007401"/>
    </source>
</evidence>
<name>A0A178IKZ2_9BACT</name>
<dbReference type="GO" id="GO:0005990">
    <property type="term" value="P:lactose catabolic process"/>
    <property type="evidence" value="ECO:0007669"/>
    <property type="project" value="TreeGrafter"/>
</dbReference>
<dbReference type="InterPro" id="IPR023230">
    <property type="entry name" value="Glyco_hydro_2_CS"/>
</dbReference>
<dbReference type="Pfam" id="PF16353">
    <property type="entry name" value="LacZ_4"/>
    <property type="match status" value="1"/>
</dbReference>
<dbReference type="GO" id="GO:0030246">
    <property type="term" value="F:carbohydrate binding"/>
    <property type="evidence" value="ECO:0007669"/>
    <property type="project" value="InterPro"/>
</dbReference>
<organism evidence="9 10">
    <name type="scientific">Termitidicoccus mucosus</name>
    <dbReference type="NCBI Taxonomy" id="1184151"/>
    <lineage>
        <taxon>Bacteria</taxon>
        <taxon>Pseudomonadati</taxon>
        <taxon>Verrucomicrobiota</taxon>
        <taxon>Opitutia</taxon>
        <taxon>Opitutales</taxon>
        <taxon>Opitutaceae</taxon>
        <taxon>Termitidicoccus</taxon>
    </lineage>
</organism>
<gene>
    <name evidence="9" type="ORF">AW736_08095</name>
</gene>
<dbReference type="EC" id="3.2.1.23" evidence="3 7"/>
<dbReference type="InterPro" id="IPR008979">
    <property type="entry name" value="Galactose-bd-like_sf"/>
</dbReference>
<dbReference type="AlphaFoldDB" id="A0A178IKZ2"/>
<keyword evidence="4 7" id="KW-0378">Hydrolase</keyword>
<dbReference type="PANTHER" id="PTHR46323">
    <property type="entry name" value="BETA-GALACTOSIDASE"/>
    <property type="match status" value="1"/>
</dbReference>
<accession>A0A178IKZ2</accession>
<dbReference type="InterPro" id="IPR006104">
    <property type="entry name" value="Glyco_hydro_2_N"/>
</dbReference>
<dbReference type="SUPFAM" id="SSF49785">
    <property type="entry name" value="Galactose-binding domain-like"/>
    <property type="match status" value="1"/>
</dbReference>
<dbReference type="InterPro" id="IPR014718">
    <property type="entry name" value="GH-type_carb-bd"/>
</dbReference>
<dbReference type="InterPro" id="IPR006101">
    <property type="entry name" value="Glyco_hydro_2"/>
</dbReference>
<dbReference type="Gene3D" id="2.60.120.260">
    <property type="entry name" value="Galactose-binding domain-like"/>
    <property type="match status" value="1"/>
</dbReference>
<comment type="similarity">
    <text evidence="2 7">Belongs to the glycosyl hydrolase 2 family.</text>
</comment>
<dbReference type="Gene3D" id="2.60.40.10">
    <property type="entry name" value="Immunoglobulins"/>
    <property type="match status" value="2"/>
</dbReference>
<dbReference type="SUPFAM" id="SSF51445">
    <property type="entry name" value="(Trans)glycosidases"/>
    <property type="match status" value="1"/>
</dbReference>
<evidence type="ECO:0000313" key="9">
    <source>
        <dbReference type="EMBL" id="OAM90428.1"/>
    </source>
</evidence>
<dbReference type="GO" id="GO:0004565">
    <property type="term" value="F:beta-galactosidase activity"/>
    <property type="evidence" value="ECO:0007669"/>
    <property type="project" value="UniProtKB-EC"/>
</dbReference>
<dbReference type="SMART" id="SM01038">
    <property type="entry name" value="Bgal_small_N"/>
    <property type="match status" value="1"/>
</dbReference>
<protein>
    <recommendedName>
        <fullName evidence="3 7">Beta-galactosidase</fullName>
        <ecNumber evidence="3 7">3.2.1.23</ecNumber>
    </recommendedName>
    <alternativeName>
        <fullName evidence="6 7">Lactase</fullName>
    </alternativeName>
</protein>
<dbReference type="InterPro" id="IPR050347">
    <property type="entry name" value="Bact_Beta-galactosidase"/>
</dbReference>
<dbReference type="EMBL" id="LRRQ01000058">
    <property type="protein sequence ID" value="OAM90428.1"/>
    <property type="molecule type" value="Genomic_DNA"/>
</dbReference>
<proteinExistence type="inferred from homology"/>
<dbReference type="Proteomes" id="UP000078486">
    <property type="component" value="Unassembled WGS sequence"/>
</dbReference>
<reference evidence="9 10" key="1">
    <citation type="submission" date="2016-01" db="EMBL/GenBank/DDBJ databases">
        <title>High potential of lignocellulose degradation of a new Verrucomicrobia species.</title>
        <authorList>
            <person name="Wang Y."/>
            <person name="Shi Y."/>
            <person name="Qiu Z."/>
            <person name="Liu S."/>
            <person name="Yang H."/>
        </authorList>
    </citation>
    <scope>NUCLEOTIDE SEQUENCE [LARGE SCALE GENOMIC DNA]</scope>
    <source>
        <strain evidence="9 10">TSB47</strain>
    </source>
</reference>
<evidence type="ECO:0000313" key="10">
    <source>
        <dbReference type="Proteomes" id="UP000078486"/>
    </source>
</evidence>
<keyword evidence="5 7" id="KW-0326">Glycosidase</keyword>
<dbReference type="Gene3D" id="3.20.20.80">
    <property type="entry name" value="Glycosidases"/>
    <property type="match status" value="1"/>
</dbReference>
<dbReference type="Pfam" id="PF00703">
    <property type="entry name" value="Glyco_hydro_2"/>
    <property type="match status" value="1"/>
</dbReference>
<dbReference type="InterPro" id="IPR017853">
    <property type="entry name" value="GH"/>
</dbReference>
<dbReference type="InterPro" id="IPR006102">
    <property type="entry name" value="Ig-like_GH2"/>
</dbReference>